<feature type="transmembrane region" description="Helical" evidence="2">
    <location>
        <begin position="288"/>
        <end position="307"/>
    </location>
</feature>
<dbReference type="InterPro" id="IPR045782">
    <property type="entry name" value="TrbL_3"/>
</dbReference>
<keyword evidence="2" id="KW-1133">Transmembrane helix</keyword>
<dbReference type="AlphaFoldDB" id="A0A5C7J2W2"/>
<dbReference type="Pfam" id="PF18895">
    <property type="entry name" value="T4SS_pilin"/>
    <property type="match status" value="1"/>
</dbReference>
<feature type="transmembrane region" description="Helical" evidence="2">
    <location>
        <begin position="319"/>
        <end position="344"/>
    </location>
</feature>
<feature type="transmembrane region" description="Helical" evidence="2">
    <location>
        <begin position="130"/>
        <end position="150"/>
    </location>
</feature>
<feature type="compositionally biased region" description="Low complexity" evidence="1">
    <location>
        <begin position="419"/>
        <end position="431"/>
    </location>
</feature>
<feature type="compositionally biased region" description="Polar residues" evidence="1">
    <location>
        <begin position="432"/>
        <end position="441"/>
    </location>
</feature>
<evidence type="ECO:0008006" key="5">
    <source>
        <dbReference type="Google" id="ProtNLM"/>
    </source>
</evidence>
<sequence>MLGLLSMNLTVMADASAAVSVMESYVTPVVRTLSVLASLACVFFLINGGFNYMTSSGKPENLEHAKKVIRNALIGLLLVLAATVITTILTHAYSNGGVTPGTNLPQLAPVEATPVSNGLVDILIRAVTGLLNNIVQSVAAPFLAALAFFTKSTPLMADNSSVFNLWLAMVGIADVLFVLIIALVGFHIMSATTFGFDEIEVKHLLPRIALIFLLLNTSIFIIDGIIELSNALIRAVNAAGSPDSVWIALTKVVKESGGQGVAALLIMVAFLIFSLILLVYYVGRLVTLFIGTVLAPLVLLLWLLPSFRDFSETAAKTYITTIFVLFIHVIILQLASSLFAGAALATPGQATNTIMAMVTGLATVIALLKTQGVMMQFSYASVGPRTARRLSGQFMTGVSYMTGKGRAVASSGVAKVSSRQDSYSSSSSSSSKQNTNANYQHPSTSKQAKQPKSKKLKTGTTTEAPKRSDQELKPPKVMDK</sequence>
<evidence type="ECO:0000256" key="1">
    <source>
        <dbReference type="SAM" id="MobiDB-lite"/>
    </source>
</evidence>
<accession>A0A5C7J2W2</accession>
<feature type="transmembrane region" description="Helical" evidence="2">
    <location>
        <begin position="73"/>
        <end position="93"/>
    </location>
</feature>
<protein>
    <recommendedName>
        <fullName evidence="5">Type IV secretion system protein</fullName>
    </recommendedName>
</protein>
<feature type="transmembrane region" description="Helical" evidence="2">
    <location>
        <begin position="208"/>
        <end position="226"/>
    </location>
</feature>
<evidence type="ECO:0000313" key="3">
    <source>
        <dbReference type="EMBL" id="TXG75861.1"/>
    </source>
</evidence>
<reference evidence="3 4" key="1">
    <citation type="submission" date="2018-09" db="EMBL/GenBank/DDBJ databases">
        <title>Metagenome Assembled Genomes from an Advanced Water Purification Facility.</title>
        <authorList>
            <person name="Stamps B.W."/>
            <person name="Spear J.R."/>
        </authorList>
    </citation>
    <scope>NUCLEOTIDE SEQUENCE [LARGE SCALE GENOMIC DNA]</scope>
    <source>
        <strain evidence="3">Bin_63_2</strain>
    </source>
</reference>
<keyword evidence="2" id="KW-0812">Transmembrane</keyword>
<feature type="compositionally biased region" description="Basic and acidic residues" evidence="1">
    <location>
        <begin position="464"/>
        <end position="480"/>
    </location>
</feature>
<proteinExistence type="predicted"/>
<gene>
    <name evidence="3" type="ORF">E6Q11_06300</name>
</gene>
<dbReference type="EMBL" id="SSDS01000098">
    <property type="protein sequence ID" value="TXG75861.1"/>
    <property type="molecule type" value="Genomic_DNA"/>
</dbReference>
<feature type="transmembrane region" description="Helical" evidence="2">
    <location>
        <begin position="162"/>
        <end position="188"/>
    </location>
</feature>
<name>A0A5C7J2W2_9BACT</name>
<feature type="transmembrane region" description="Helical" evidence="2">
    <location>
        <begin position="33"/>
        <end position="52"/>
    </location>
</feature>
<dbReference type="Proteomes" id="UP000321026">
    <property type="component" value="Unassembled WGS sequence"/>
</dbReference>
<evidence type="ECO:0000256" key="2">
    <source>
        <dbReference type="SAM" id="Phobius"/>
    </source>
</evidence>
<organism evidence="3 4">
    <name type="scientific">Candidatus Dojkabacteria bacterium</name>
    <dbReference type="NCBI Taxonomy" id="2099670"/>
    <lineage>
        <taxon>Bacteria</taxon>
        <taxon>Candidatus Dojkabacteria</taxon>
    </lineage>
</organism>
<feature type="region of interest" description="Disordered" evidence="1">
    <location>
        <begin position="419"/>
        <end position="480"/>
    </location>
</feature>
<keyword evidence="2" id="KW-0472">Membrane</keyword>
<feature type="transmembrane region" description="Helical" evidence="2">
    <location>
        <begin position="350"/>
        <end position="368"/>
    </location>
</feature>
<comment type="caution">
    <text evidence="3">The sequence shown here is derived from an EMBL/GenBank/DDBJ whole genome shotgun (WGS) entry which is preliminary data.</text>
</comment>
<dbReference type="InterPro" id="IPR043993">
    <property type="entry name" value="T4SS_pilin"/>
</dbReference>
<evidence type="ECO:0000313" key="4">
    <source>
        <dbReference type="Proteomes" id="UP000321026"/>
    </source>
</evidence>
<dbReference type="Pfam" id="PF19590">
    <property type="entry name" value="TrbL_3"/>
    <property type="match status" value="1"/>
</dbReference>
<feature type="transmembrane region" description="Helical" evidence="2">
    <location>
        <begin position="261"/>
        <end position="282"/>
    </location>
</feature>